<dbReference type="InterPro" id="IPR011990">
    <property type="entry name" value="TPR-like_helical_dom_sf"/>
</dbReference>
<dbReference type="InterPro" id="IPR011006">
    <property type="entry name" value="CheY-like_superfamily"/>
</dbReference>
<protein>
    <submittedName>
        <fullName evidence="4">Response regulator</fullName>
    </submittedName>
</protein>
<dbReference type="InterPro" id="IPR052048">
    <property type="entry name" value="ST_Response_Regulator"/>
</dbReference>
<feature type="repeat" description="TPR" evidence="2">
    <location>
        <begin position="203"/>
        <end position="236"/>
    </location>
</feature>
<dbReference type="SUPFAM" id="SSF52172">
    <property type="entry name" value="CheY-like"/>
    <property type="match status" value="1"/>
</dbReference>
<feature type="repeat" description="TPR" evidence="2">
    <location>
        <begin position="450"/>
        <end position="483"/>
    </location>
</feature>
<comment type="caution">
    <text evidence="4">The sequence shown here is derived from an EMBL/GenBank/DDBJ whole genome shotgun (WGS) entry which is preliminary data.</text>
</comment>
<dbReference type="PANTHER" id="PTHR43228">
    <property type="entry name" value="TWO-COMPONENT RESPONSE REGULATOR"/>
    <property type="match status" value="1"/>
</dbReference>
<evidence type="ECO:0000313" key="4">
    <source>
        <dbReference type="EMBL" id="MYL25619.1"/>
    </source>
</evidence>
<evidence type="ECO:0000256" key="1">
    <source>
        <dbReference type="PROSITE-ProRule" id="PRU00169"/>
    </source>
</evidence>
<keyword evidence="2" id="KW-0802">TPR repeat</keyword>
<organism evidence="4 5">
    <name type="scientific">Vreelandella halophila</name>
    <dbReference type="NCBI Taxonomy" id="86177"/>
    <lineage>
        <taxon>Bacteria</taxon>
        <taxon>Pseudomonadati</taxon>
        <taxon>Pseudomonadota</taxon>
        <taxon>Gammaproteobacteria</taxon>
        <taxon>Oceanospirillales</taxon>
        <taxon>Halomonadaceae</taxon>
        <taxon>Vreelandella</taxon>
    </lineage>
</organism>
<dbReference type="PROSITE" id="PS50005">
    <property type="entry name" value="TPR"/>
    <property type="match status" value="3"/>
</dbReference>
<evidence type="ECO:0000256" key="2">
    <source>
        <dbReference type="PROSITE-ProRule" id="PRU00339"/>
    </source>
</evidence>
<evidence type="ECO:0000259" key="3">
    <source>
        <dbReference type="PROSITE" id="PS50110"/>
    </source>
</evidence>
<dbReference type="Gene3D" id="1.25.40.10">
    <property type="entry name" value="Tetratricopeptide repeat domain"/>
    <property type="match status" value="2"/>
</dbReference>
<keyword evidence="5" id="KW-1185">Reference proteome</keyword>
<dbReference type="Gene3D" id="3.40.50.2300">
    <property type="match status" value="1"/>
</dbReference>
<dbReference type="InterPro" id="IPR019734">
    <property type="entry name" value="TPR_rpt"/>
</dbReference>
<dbReference type="AlphaFoldDB" id="A0A9X5B4J1"/>
<reference evidence="4 5" key="1">
    <citation type="submission" date="2019-11" db="EMBL/GenBank/DDBJ databases">
        <title>Genome sequences of 17 halophilic strains isolated from different environments.</title>
        <authorList>
            <person name="Furrow R.E."/>
        </authorList>
    </citation>
    <scope>NUCLEOTIDE SEQUENCE [LARGE SCALE GENOMIC DNA]</scope>
    <source>
        <strain evidence="4 5">22507_15_FS</strain>
    </source>
</reference>
<proteinExistence type="predicted"/>
<dbReference type="Pfam" id="PF00072">
    <property type="entry name" value="Response_reg"/>
    <property type="match status" value="1"/>
</dbReference>
<dbReference type="OrthoDB" id="7298659at2"/>
<dbReference type="GO" id="GO:0000160">
    <property type="term" value="P:phosphorelay signal transduction system"/>
    <property type="evidence" value="ECO:0007669"/>
    <property type="project" value="InterPro"/>
</dbReference>
<dbReference type="InterPro" id="IPR001789">
    <property type="entry name" value="Sig_transdc_resp-reg_receiver"/>
</dbReference>
<dbReference type="SMART" id="SM00028">
    <property type="entry name" value="TPR"/>
    <property type="match status" value="4"/>
</dbReference>
<dbReference type="Pfam" id="PF14559">
    <property type="entry name" value="TPR_19"/>
    <property type="match status" value="1"/>
</dbReference>
<feature type="repeat" description="TPR" evidence="2">
    <location>
        <begin position="237"/>
        <end position="270"/>
    </location>
</feature>
<dbReference type="PROSITE" id="PS50110">
    <property type="entry name" value="RESPONSE_REGULATORY"/>
    <property type="match status" value="1"/>
</dbReference>
<dbReference type="CDD" id="cd17589">
    <property type="entry name" value="REC_TPR"/>
    <property type="match status" value="1"/>
</dbReference>
<name>A0A9X5B4J1_9GAMM</name>
<dbReference type="PANTHER" id="PTHR43228:SF1">
    <property type="entry name" value="TWO-COMPONENT RESPONSE REGULATOR ARR22"/>
    <property type="match status" value="1"/>
</dbReference>
<feature type="domain" description="Response regulatory" evidence="3">
    <location>
        <begin position="14"/>
        <end position="133"/>
    </location>
</feature>
<dbReference type="Proteomes" id="UP000460751">
    <property type="component" value="Unassembled WGS sequence"/>
</dbReference>
<evidence type="ECO:0000313" key="5">
    <source>
        <dbReference type="Proteomes" id="UP000460751"/>
    </source>
</evidence>
<accession>A0A9X5B4J1</accession>
<feature type="modified residue" description="4-aspartylphosphate" evidence="1">
    <location>
        <position position="64"/>
    </location>
</feature>
<dbReference type="SUPFAM" id="SSF48452">
    <property type="entry name" value="TPR-like"/>
    <property type="match status" value="2"/>
</dbReference>
<gene>
    <name evidence="4" type="ORF">GLW01_02300</name>
</gene>
<dbReference type="EMBL" id="WMEX01000001">
    <property type="protein sequence ID" value="MYL25619.1"/>
    <property type="molecule type" value="Genomic_DNA"/>
</dbReference>
<keyword evidence="1" id="KW-0597">Phosphoprotein</keyword>
<dbReference type="SMART" id="SM00448">
    <property type="entry name" value="REC"/>
    <property type="match status" value="1"/>
</dbReference>
<dbReference type="RefSeq" id="WP_160898006.1">
    <property type="nucleotide sequence ID" value="NZ_WMEX01000001.1"/>
</dbReference>
<sequence length="549" mass="62038">MDENERYHLYRKLRFLITDDFENFRKSMRQMLSSFGAEKIDMAANGNETIAKCTKDHYDVLICDFNLGSGKTGQQVLEALRHHKLLRHTSLFVLVTAETSREIVMGAREYHPDTYIIKPITQAVLQKRMDALMAQRHALYPINHALDQEDLPEAISQAEQLLQTKTRYRNWVMQILGDLYLQRGTPDLARGIYEQVLEGRELAWARMGMGRAALARNALDEAISHFETLIESNPDYIEAYDALADALQRKGNSRRAQEVVEKALEISPLAILRQKQLASIAASNQDMETAADAWRSTVKLSDNSIHDSPENYLGLGRTLSELSDGNTSSEGKQLADEALKALHNVGRRFKDDESAKTRKQLVAARVYAGQGRMNESRKALDSISDQLDPETLSPEETLDYARALYTQQEDGAAQRVLNQLAERCQDDPKIMKAIEELMDEPVSFHKKNQARALNKEGIKAFESGELGQAADSFSQALELVPQHPALNLNLVQVLLKNAEKEGKGSDPSMLRRCERCLDQLSHLPPQHKQYKRYQFLKKKIADLTSGSNT</sequence>